<dbReference type="EMBL" id="SMJZ01000032">
    <property type="protein sequence ID" value="TDC08057.1"/>
    <property type="molecule type" value="Genomic_DNA"/>
</dbReference>
<keyword evidence="2" id="KW-0012">Acyltransferase</keyword>
<gene>
    <name evidence="4" type="ORF">E1267_11315</name>
</gene>
<dbReference type="SUPFAM" id="SSF55729">
    <property type="entry name" value="Acyl-CoA N-acyltransferases (Nat)"/>
    <property type="match status" value="1"/>
</dbReference>
<evidence type="ECO:0000313" key="5">
    <source>
        <dbReference type="Proteomes" id="UP000295157"/>
    </source>
</evidence>
<protein>
    <submittedName>
        <fullName evidence="4">GNAT family N-acetyltransferase</fullName>
    </submittedName>
</protein>
<reference evidence="4 5" key="1">
    <citation type="submission" date="2019-02" db="EMBL/GenBank/DDBJ databases">
        <title>Draft genome sequences of novel Actinobacteria.</title>
        <authorList>
            <person name="Sahin N."/>
            <person name="Ay H."/>
            <person name="Saygin H."/>
        </authorList>
    </citation>
    <scope>NUCLEOTIDE SEQUENCE [LARGE SCALE GENOMIC DNA]</scope>
    <source>
        <strain evidence="4 5">KC201</strain>
    </source>
</reference>
<evidence type="ECO:0000313" key="4">
    <source>
        <dbReference type="EMBL" id="TDC08057.1"/>
    </source>
</evidence>
<dbReference type="InterPro" id="IPR016181">
    <property type="entry name" value="Acyl_CoA_acyltransferase"/>
</dbReference>
<dbReference type="PANTHER" id="PTHR43877">
    <property type="entry name" value="AMINOALKYLPHOSPHONATE N-ACETYLTRANSFERASE-RELATED-RELATED"/>
    <property type="match status" value="1"/>
</dbReference>
<dbReference type="Pfam" id="PF13508">
    <property type="entry name" value="Acetyltransf_7"/>
    <property type="match status" value="1"/>
</dbReference>
<evidence type="ECO:0000256" key="1">
    <source>
        <dbReference type="ARBA" id="ARBA00022679"/>
    </source>
</evidence>
<dbReference type="RefSeq" id="WP_132332387.1">
    <property type="nucleotide sequence ID" value="NZ_SMJZ01000032.1"/>
</dbReference>
<dbReference type="OrthoDB" id="3371202at2"/>
<sequence>MPATPAWPELGPQGQAGAANSEIRLVPAIETPGLLAAVADVAGQTFTRPPWAEPREAARAIAERLANDALKPGFTLAVALRGDQVHGFAYGVRCSRLALLASQMPCGDITLRELAVLPAQRGRGLGMRLHDTLLSASPEASWWLSTHPQASAALGLYRRRGWRVAALLNADHQFRLIMLRAAPGGSHGRAA</sequence>
<evidence type="ECO:0000259" key="3">
    <source>
        <dbReference type="PROSITE" id="PS51186"/>
    </source>
</evidence>
<dbReference type="PROSITE" id="PS51186">
    <property type="entry name" value="GNAT"/>
    <property type="match status" value="1"/>
</dbReference>
<keyword evidence="1 4" id="KW-0808">Transferase</keyword>
<dbReference type="InterPro" id="IPR000182">
    <property type="entry name" value="GNAT_dom"/>
</dbReference>
<comment type="caution">
    <text evidence="4">The sequence shown here is derived from an EMBL/GenBank/DDBJ whole genome shotgun (WGS) entry which is preliminary data.</text>
</comment>
<evidence type="ECO:0000256" key="2">
    <source>
        <dbReference type="ARBA" id="ARBA00023315"/>
    </source>
</evidence>
<feature type="domain" description="N-acetyltransferase" evidence="3">
    <location>
        <begin position="21"/>
        <end position="183"/>
    </location>
</feature>
<proteinExistence type="predicted"/>
<dbReference type="InterPro" id="IPR050832">
    <property type="entry name" value="Bact_Acetyltransf"/>
</dbReference>
<organism evidence="4 5">
    <name type="scientific">Nonomuraea longispora</name>
    <dbReference type="NCBI Taxonomy" id="1848320"/>
    <lineage>
        <taxon>Bacteria</taxon>
        <taxon>Bacillati</taxon>
        <taxon>Actinomycetota</taxon>
        <taxon>Actinomycetes</taxon>
        <taxon>Streptosporangiales</taxon>
        <taxon>Streptosporangiaceae</taxon>
        <taxon>Nonomuraea</taxon>
    </lineage>
</organism>
<dbReference type="PANTHER" id="PTHR43877:SF2">
    <property type="entry name" value="AMINOALKYLPHOSPHONATE N-ACETYLTRANSFERASE-RELATED"/>
    <property type="match status" value="1"/>
</dbReference>
<dbReference type="AlphaFoldDB" id="A0A4R4NKJ1"/>
<keyword evidence="5" id="KW-1185">Reference proteome</keyword>
<name>A0A4R4NKJ1_9ACTN</name>
<dbReference type="GO" id="GO:0016747">
    <property type="term" value="F:acyltransferase activity, transferring groups other than amino-acyl groups"/>
    <property type="evidence" value="ECO:0007669"/>
    <property type="project" value="InterPro"/>
</dbReference>
<accession>A0A4R4NKJ1</accession>
<dbReference type="Gene3D" id="3.40.630.30">
    <property type="match status" value="1"/>
</dbReference>
<dbReference type="Proteomes" id="UP000295157">
    <property type="component" value="Unassembled WGS sequence"/>
</dbReference>